<keyword evidence="1" id="KW-0547">Nucleotide-binding</keyword>
<evidence type="ECO:0000313" key="5">
    <source>
        <dbReference type="Proteomes" id="UP000287547"/>
    </source>
</evidence>
<dbReference type="PANTHER" id="PTHR46844">
    <property type="entry name" value="SLR5058 PROTEIN"/>
    <property type="match status" value="1"/>
</dbReference>
<dbReference type="InterPro" id="IPR054547">
    <property type="entry name" value="NNH1"/>
</dbReference>
<keyword evidence="2" id="KW-0067">ATP-binding</keyword>
<name>A0A428ZU51_KIBAR</name>
<dbReference type="AlphaFoldDB" id="A0A428ZU51"/>
<protein>
    <submittedName>
        <fullName evidence="4">NACHT domain-containing protein</fullName>
    </submittedName>
</protein>
<dbReference type="Pfam" id="PF05729">
    <property type="entry name" value="NACHT"/>
    <property type="match status" value="1"/>
</dbReference>
<evidence type="ECO:0000256" key="1">
    <source>
        <dbReference type="ARBA" id="ARBA00022741"/>
    </source>
</evidence>
<dbReference type="SUPFAM" id="SSF52540">
    <property type="entry name" value="P-loop containing nucleoside triphosphate hydrolases"/>
    <property type="match status" value="1"/>
</dbReference>
<sequence>MTGLEVMKLGQTVATKAATAWLRHRQARKERSASLIELAAAELSDPLQIHKLNHLVQNIGLQVAEHLSQTITQRFGALPDYEIQAALDAATDALDAAELSDDVLFATDANPDRLARYVRDRSPDQIRSAGLSAEAIPVYQLALDQACRLLVQVLRHLPAFPARALAEILTRMSNQSAQLEELLARIPRTGLHTPSAADRDGAFKATYLEYLSVYLDRLELLGLSAREQPRLALSTAYLSMTVSDNRPRSQPDLPERNWFGQPVDRCGTTRAEAAISTATRTLVRGEAGSGKTTLLDWLAVSAARSGFTAQLEQWNGCVPFPIRLRSFAGGPLPSPEQFVAHSCPMRAAEMPEGWVHRRLLDGTGLILVDGVDEVPANRRHDVHAWLRDLVVTFPDARVVVTARPAAVDEKWLVDEDFAAVTIEPMTQEDLREFVGRWHSAAAQARSLPCDRSELAEAEQRLVSQFECMPHLRTLGANPLLCAMLCALNLDHGAQLPRNRMELYARALTMLLEIRDSRRGIQGPLDAGQKRVLLRDIAWRLTLANRIELTKQKALEHVRRKLPSMPDVGQPADEVLDHLIERSGVLRQPVGGKVDFVHRLFQEYLAASEATEQGHIDTLVGHAHFDAWWDTIVMACGHAKKKQVDELLTDIVDRAEKEPRYARHLRLLAAACLETVADIDPVVHERIDSLIRQHLVPPRSVKETVSLAAIGHRVLRYLPSSLDDLSETAAAATVRAAALTANAEALTRLAGYASDRRTKVQLELVNGWDYFDPQRYAEEVLADAPLGGGWLIASATRLLPHVKALRHLTDLWISIDQAVPDLDILADLPALTTVFLQLEPKSVDLAPLTQHHGLAHLSLNSAARYTGLASLAELPNLETLRIFQQESFPDLDFVRALPAVEILGLGRMDAVVDYSPLDNLPKLANLWLWNSTTPETATGKPWPMVTSLRLIGNQHLDLRRVAELFPNLHDLWLYNSPVGSVEPLSALPLELLGIYGNQQAVDLAPLAGRMLTVGLSVDDEHLGLENLGPRVKLKYVE</sequence>
<accession>A0A428ZU51</accession>
<dbReference type="PROSITE" id="PS50837">
    <property type="entry name" value="NACHT"/>
    <property type="match status" value="1"/>
</dbReference>
<dbReference type="Gene3D" id="3.40.50.300">
    <property type="entry name" value="P-loop containing nucleotide triphosphate hydrolases"/>
    <property type="match status" value="1"/>
</dbReference>
<dbReference type="SUPFAM" id="SSF52058">
    <property type="entry name" value="L domain-like"/>
    <property type="match status" value="1"/>
</dbReference>
<dbReference type="InterPro" id="IPR007111">
    <property type="entry name" value="NACHT_NTPase"/>
</dbReference>
<comment type="caution">
    <text evidence="4">The sequence shown here is derived from an EMBL/GenBank/DDBJ whole genome shotgun (WGS) entry which is preliminary data.</text>
</comment>
<dbReference type="GO" id="GO:0005524">
    <property type="term" value="F:ATP binding"/>
    <property type="evidence" value="ECO:0007669"/>
    <property type="project" value="UniProtKB-KW"/>
</dbReference>
<dbReference type="InterPro" id="IPR032675">
    <property type="entry name" value="LRR_dom_sf"/>
</dbReference>
<dbReference type="Proteomes" id="UP000287547">
    <property type="component" value="Unassembled WGS sequence"/>
</dbReference>
<evidence type="ECO:0000259" key="3">
    <source>
        <dbReference type="PROSITE" id="PS50837"/>
    </source>
</evidence>
<proteinExistence type="predicted"/>
<reference evidence="4 5" key="1">
    <citation type="submission" date="2018-05" db="EMBL/GenBank/DDBJ databases">
        <title>Evolution of GPA BGCs.</title>
        <authorList>
            <person name="Waglechner N."/>
            <person name="Wright G.D."/>
        </authorList>
    </citation>
    <scope>NUCLEOTIDE SEQUENCE [LARGE SCALE GENOMIC DNA]</scope>
    <source>
        <strain evidence="4 5">A82846</strain>
    </source>
</reference>
<organism evidence="4 5">
    <name type="scientific">Kibdelosporangium aridum</name>
    <dbReference type="NCBI Taxonomy" id="2030"/>
    <lineage>
        <taxon>Bacteria</taxon>
        <taxon>Bacillati</taxon>
        <taxon>Actinomycetota</taxon>
        <taxon>Actinomycetes</taxon>
        <taxon>Pseudonocardiales</taxon>
        <taxon>Pseudonocardiaceae</taxon>
        <taxon>Kibdelosporangium</taxon>
    </lineage>
</organism>
<dbReference type="Gene3D" id="3.80.10.10">
    <property type="entry name" value="Ribonuclease Inhibitor"/>
    <property type="match status" value="1"/>
</dbReference>
<gene>
    <name evidence="4" type="ORF">DMH04_01115</name>
</gene>
<dbReference type="EMBL" id="QHKI01000001">
    <property type="protein sequence ID" value="RSM91614.1"/>
    <property type="molecule type" value="Genomic_DNA"/>
</dbReference>
<dbReference type="Pfam" id="PF22733">
    <property type="entry name" value="NNH1"/>
    <property type="match status" value="1"/>
</dbReference>
<feature type="domain" description="NACHT" evidence="3">
    <location>
        <begin position="279"/>
        <end position="611"/>
    </location>
</feature>
<dbReference type="PANTHER" id="PTHR46844:SF1">
    <property type="entry name" value="SLR5058 PROTEIN"/>
    <property type="match status" value="1"/>
</dbReference>
<evidence type="ECO:0000313" key="4">
    <source>
        <dbReference type="EMBL" id="RSM91614.1"/>
    </source>
</evidence>
<dbReference type="OrthoDB" id="135105at2"/>
<dbReference type="InterPro" id="IPR027417">
    <property type="entry name" value="P-loop_NTPase"/>
</dbReference>
<evidence type="ECO:0000256" key="2">
    <source>
        <dbReference type="ARBA" id="ARBA00022840"/>
    </source>
</evidence>